<reference evidence="2" key="1">
    <citation type="submission" date="2016-10" db="EMBL/GenBank/DDBJ databases">
        <authorList>
            <person name="Varghese N."/>
            <person name="Submissions S."/>
        </authorList>
    </citation>
    <scope>NUCLEOTIDE SEQUENCE [LARGE SCALE GENOMIC DNA]</scope>
    <source>
        <strain evidence="2">DSM 25575</strain>
    </source>
</reference>
<dbReference type="RefSeq" id="WP_139222084.1">
    <property type="nucleotide sequence ID" value="NZ_FOVD01000008.1"/>
</dbReference>
<proteinExistence type="predicted"/>
<organism evidence="1 2">
    <name type="scientific">Chryseobacterium oleae</name>
    <dbReference type="NCBI Taxonomy" id="491207"/>
    <lineage>
        <taxon>Bacteria</taxon>
        <taxon>Pseudomonadati</taxon>
        <taxon>Bacteroidota</taxon>
        <taxon>Flavobacteriia</taxon>
        <taxon>Flavobacteriales</taxon>
        <taxon>Weeksellaceae</taxon>
        <taxon>Chryseobacterium group</taxon>
        <taxon>Chryseobacterium</taxon>
    </lineage>
</organism>
<sequence length="324" mass="37887">MDSKYYKKMSLAVFSIVMMFCHCQQKLQNKINNSSEKIDRKRSTQSAIEKISYIAHVNAQSPYELYLDDILIDFYYGNNISNTTELNPYLLGNGKHILKIRFLPREDSPDKMVQPKDIIFNETARWHIYFSKIVPDKNASLGYSNEIDYAKSELKLQAPKEKVPFWEQVWEVDVKDLPYQVKGWSESEDLKKIDKDVLQKEVVEYFSNLKDLLNNGKIDEFLQLCKKEDKELDIVTYTTPKDSKIDYQNNKEKMLKLCPGNMQPFDNYEMKIYGNGRLVTLLISNGKYRNWTALISKTPKGRVTSWGVILHKPTGSKTFEIIRK</sequence>
<gene>
    <name evidence="1" type="ORF">SAMN05421594_4193</name>
</gene>
<dbReference type="AlphaFoldDB" id="A0A1I5BUB9"/>
<keyword evidence="2" id="KW-1185">Reference proteome</keyword>
<dbReference type="Proteomes" id="UP000198769">
    <property type="component" value="Unassembled WGS sequence"/>
</dbReference>
<evidence type="ECO:0000313" key="1">
    <source>
        <dbReference type="EMBL" id="SFN78356.1"/>
    </source>
</evidence>
<protein>
    <submittedName>
        <fullName evidence="1">Uncharacterized protein</fullName>
    </submittedName>
</protein>
<evidence type="ECO:0000313" key="2">
    <source>
        <dbReference type="Proteomes" id="UP000198769"/>
    </source>
</evidence>
<name>A0A1I5BUB9_CHROL</name>
<accession>A0A1I5BUB9</accession>
<dbReference type="EMBL" id="FOVD01000008">
    <property type="protein sequence ID" value="SFN78356.1"/>
    <property type="molecule type" value="Genomic_DNA"/>
</dbReference>
<dbReference type="OrthoDB" id="1149023at2"/>